<dbReference type="Proteomes" id="UP000218615">
    <property type="component" value="Unassembled WGS sequence"/>
</dbReference>
<keyword evidence="1" id="KW-0812">Transmembrane</keyword>
<accession>A0A284VPS6</accession>
<keyword evidence="1" id="KW-1133">Transmembrane helix</keyword>
<dbReference type="EMBL" id="FZMP01000174">
    <property type="protein sequence ID" value="SNQ61286.1"/>
    <property type="molecule type" value="Genomic_DNA"/>
</dbReference>
<name>A0A284VPS6_9EURY</name>
<keyword evidence="1" id="KW-0472">Membrane</keyword>
<gene>
    <name evidence="2" type="ORF">MNV_30019</name>
</gene>
<evidence type="ECO:0000256" key="1">
    <source>
        <dbReference type="SAM" id="Phobius"/>
    </source>
</evidence>
<feature type="transmembrane region" description="Helical" evidence="1">
    <location>
        <begin position="18"/>
        <end position="37"/>
    </location>
</feature>
<reference evidence="3" key="1">
    <citation type="submission" date="2017-06" db="EMBL/GenBank/DDBJ databases">
        <authorList>
            <person name="Cremers G."/>
        </authorList>
    </citation>
    <scope>NUCLEOTIDE SEQUENCE [LARGE SCALE GENOMIC DNA]</scope>
</reference>
<protein>
    <submittedName>
        <fullName evidence="2">Uncharacterized protein</fullName>
    </submittedName>
</protein>
<evidence type="ECO:0000313" key="3">
    <source>
        <dbReference type="Proteomes" id="UP000218615"/>
    </source>
</evidence>
<dbReference type="AlphaFoldDB" id="A0A284VPS6"/>
<keyword evidence="3" id="KW-1185">Reference proteome</keyword>
<evidence type="ECO:0000313" key="2">
    <source>
        <dbReference type="EMBL" id="SNQ61286.1"/>
    </source>
</evidence>
<organism evidence="2 3">
    <name type="scientific">Candidatus Methanoperedens nitratireducens</name>
    <dbReference type="NCBI Taxonomy" id="1392998"/>
    <lineage>
        <taxon>Archaea</taxon>
        <taxon>Methanobacteriati</taxon>
        <taxon>Methanobacteriota</taxon>
        <taxon>Stenosarchaea group</taxon>
        <taxon>Methanomicrobia</taxon>
        <taxon>Methanosarcinales</taxon>
        <taxon>ANME-2 cluster</taxon>
        <taxon>Candidatus Methanoperedentaceae</taxon>
        <taxon>Candidatus Methanoperedens</taxon>
    </lineage>
</organism>
<proteinExistence type="predicted"/>
<sequence length="45" mass="5209">MNIANKLLLSVKNMLRDIILGVNHFIMSSVVIDIFFYNNVRDVEV</sequence>